<dbReference type="Pfam" id="PF17738">
    <property type="entry name" value="DUF5575"/>
    <property type="match status" value="1"/>
</dbReference>
<evidence type="ECO:0000313" key="3">
    <source>
        <dbReference type="EMBL" id="KAJ1131014.1"/>
    </source>
</evidence>
<comment type="caution">
    <text evidence="3">The sequence shown here is derived from an EMBL/GenBank/DDBJ whole genome shotgun (WGS) entry which is preliminary data.</text>
</comment>
<dbReference type="InterPro" id="IPR049217">
    <property type="entry name" value="DUF5575_N"/>
</dbReference>
<proteinExistence type="predicted"/>
<evidence type="ECO:0000259" key="2">
    <source>
        <dbReference type="PROSITE" id="PS50966"/>
    </source>
</evidence>
<name>A0AAV7PVR1_PLEWA</name>
<sequence length="580" mass="66229">MANMNPLPHVHNDVSQKLCETHDLCAEERKLMALSRTRLTADLWSPTVEEKSLLGKQFYSLEEFSSFFDTFCIDSKALFFVKHSTSLSKCKWASDPPSPEVVEALKYNSLRLVCKEFNASTRVDANRKDPKMITGCKAYIVLRISENKDCLLITGCHLTHNHVQCPIEFNYYFKKGYLLANSCLPVRTTNKISKQFISGEEVKRLLSYCKNRDNGVLETLHSLDALFTNDPGAKVKFVFMEDQVVIKTIFFLTSVMRSLCQRNPFTLIFDRMVHVNEDFDLYTVLCIDSKGQGRECAYCLTRKMPDLLRFTLVSLVQSVPDIKPNVTCLILGVAVEDKAVVRDLLPYAKVQICHSQVERLLLLKAQEMGSTEVEKIWPFFVELTSATSQNAYNQAVRSMDGMLPKAFMTYFREHWHPCHEMWVQLWAPKNTMKVDCGELITEHQQKLEVALKSSSTVAQCILDLVLIHYPKGENESLTEDEVAARYHAICKLEPASLIEEELGFARPGTYTITETKEGFTLNDGISEFFMDHSLTSCNCTIHTSSLLPCRHLFATRLQNKIPLFDMQLLKKNMTVLLKSH</sequence>
<dbReference type="InterPro" id="IPR048315">
    <property type="entry name" value="ZSWIM9_RNaseH-like"/>
</dbReference>
<dbReference type="PANTHER" id="PTHR47086">
    <property type="entry name" value="BTB DOMAIN-CONTAINING PROTEIN"/>
    <property type="match status" value="1"/>
</dbReference>
<keyword evidence="1" id="KW-0479">Metal-binding</keyword>
<dbReference type="AlphaFoldDB" id="A0AAV7PVR1"/>
<dbReference type="EMBL" id="JANPWB010000011">
    <property type="protein sequence ID" value="KAJ1131014.1"/>
    <property type="molecule type" value="Genomic_DNA"/>
</dbReference>
<dbReference type="InterPro" id="IPR040854">
    <property type="entry name" value="ZSWIM9"/>
</dbReference>
<dbReference type="PROSITE" id="PS50966">
    <property type="entry name" value="ZF_SWIM"/>
    <property type="match status" value="1"/>
</dbReference>
<evidence type="ECO:0000256" key="1">
    <source>
        <dbReference type="PROSITE-ProRule" id="PRU00325"/>
    </source>
</evidence>
<keyword evidence="1" id="KW-0863">Zinc-finger</keyword>
<dbReference type="Pfam" id="PF20783">
    <property type="entry name" value="DUF5575_N"/>
    <property type="match status" value="1"/>
</dbReference>
<protein>
    <recommendedName>
        <fullName evidence="2">SWIM-type domain-containing protein</fullName>
    </recommendedName>
</protein>
<keyword evidence="1" id="KW-0862">Zinc</keyword>
<gene>
    <name evidence="3" type="ORF">NDU88_009357</name>
</gene>
<dbReference type="Proteomes" id="UP001066276">
    <property type="component" value="Chromosome 7"/>
</dbReference>
<dbReference type="Pfam" id="PF20784">
    <property type="entry name" value="DUF5575_C"/>
    <property type="match status" value="1"/>
</dbReference>
<accession>A0AAV7PVR1</accession>
<keyword evidence="4" id="KW-1185">Reference proteome</keyword>
<organism evidence="3 4">
    <name type="scientific">Pleurodeles waltl</name>
    <name type="common">Iberian ribbed newt</name>
    <dbReference type="NCBI Taxonomy" id="8319"/>
    <lineage>
        <taxon>Eukaryota</taxon>
        <taxon>Metazoa</taxon>
        <taxon>Chordata</taxon>
        <taxon>Craniata</taxon>
        <taxon>Vertebrata</taxon>
        <taxon>Euteleostomi</taxon>
        <taxon>Amphibia</taxon>
        <taxon>Batrachia</taxon>
        <taxon>Caudata</taxon>
        <taxon>Salamandroidea</taxon>
        <taxon>Salamandridae</taxon>
        <taxon>Pleurodelinae</taxon>
        <taxon>Pleurodeles</taxon>
    </lineage>
</organism>
<reference evidence="3" key="1">
    <citation type="journal article" date="2022" name="bioRxiv">
        <title>Sequencing and chromosome-scale assembly of the giantPleurodeles waltlgenome.</title>
        <authorList>
            <person name="Brown T."/>
            <person name="Elewa A."/>
            <person name="Iarovenko S."/>
            <person name="Subramanian E."/>
            <person name="Araus A.J."/>
            <person name="Petzold A."/>
            <person name="Susuki M."/>
            <person name="Suzuki K.-i.T."/>
            <person name="Hayashi T."/>
            <person name="Toyoda A."/>
            <person name="Oliveira C."/>
            <person name="Osipova E."/>
            <person name="Leigh N.D."/>
            <person name="Simon A."/>
            <person name="Yun M.H."/>
        </authorList>
    </citation>
    <scope>NUCLEOTIDE SEQUENCE</scope>
    <source>
        <strain evidence="3">20211129_DDA</strain>
        <tissue evidence="3">Liver</tissue>
    </source>
</reference>
<dbReference type="InterPro" id="IPR007527">
    <property type="entry name" value="Znf_SWIM"/>
</dbReference>
<dbReference type="InterPro" id="IPR049218">
    <property type="entry name" value="DUF5575_C"/>
</dbReference>
<feature type="domain" description="SWIM-type" evidence="2">
    <location>
        <begin position="528"/>
        <end position="560"/>
    </location>
</feature>
<evidence type="ECO:0000313" key="4">
    <source>
        <dbReference type="Proteomes" id="UP001066276"/>
    </source>
</evidence>
<dbReference type="GO" id="GO:0008270">
    <property type="term" value="F:zinc ion binding"/>
    <property type="evidence" value="ECO:0007669"/>
    <property type="project" value="UniProtKB-KW"/>
</dbReference>
<dbReference type="PANTHER" id="PTHR47086:SF4">
    <property type="entry name" value="BTB DOMAIN-CONTAINING PROTEIN"/>
    <property type="match status" value="1"/>
</dbReference>